<gene>
    <name evidence="2" type="ORF">Slati_0118500</name>
</gene>
<proteinExistence type="predicted"/>
<keyword evidence="1" id="KW-0472">Membrane</keyword>
<reference evidence="2" key="1">
    <citation type="submission" date="2020-06" db="EMBL/GenBank/DDBJ databases">
        <authorList>
            <person name="Li T."/>
            <person name="Hu X."/>
            <person name="Zhang T."/>
            <person name="Song X."/>
            <person name="Zhang H."/>
            <person name="Dai N."/>
            <person name="Sheng W."/>
            <person name="Hou X."/>
            <person name="Wei L."/>
        </authorList>
    </citation>
    <scope>NUCLEOTIDE SEQUENCE</scope>
    <source>
        <strain evidence="2">KEN1</strain>
        <tissue evidence="2">Leaf</tissue>
    </source>
</reference>
<feature type="transmembrane region" description="Helical" evidence="1">
    <location>
        <begin position="14"/>
        <end position="34"/>
    </location>
</feature>
<keyword evidence="1" id="KW-1133">Transmembrane helix</keyword>
<dbReference type="EMBL" id="JACGWN010000001">
    <property type="protein sequence ID" value="KAL0462309.1"/>
    <property type="molecule type" value="Genomic_DNA"/>
</dbReference>
<keyword evidence="1" id="KW-0812">Transmembrane</keyword>
<reference evidence="2" key="2">
    <citation type="journal article" date="2024" name="Plant">
        <title>Genomic evolution and insights into agronomic trait innovations of Sesamum species.</title>
        <authorList>
            <person name="Miao H."/>
            <person name="Wang L."/>
            <person name="Qu L."/>
            <person name="Liu H."/>
            <person name="Sun Y."/>
            <person name="Le M."/>
            <person name="Wang Q."/>
            <person name="Wei S."/>
            <person name="Zheng Y."/>
            <person name="Lin W."/>
            <person name="Duan Y."/>
            <person name="Cao H."/>
            <person name="Xiong S."/>
            <person name="Wang X."/>
            <person name="Wei L."/>
            <person name="Li C."/>
            <person name="Ma Q."/>
            <person name="Ju M."/>
            <person name="Zhao R."/>
            <person name="Li G."/>
            <person name="Mu C."/>
            <person name="Tian Q."/>
            <person name="Mei H."/>
            <person name="Zhang T."/>
            <person name="Gao T."/>
            <person name="Zhang H."/>
        </authorList>
    </citation>
    <scope>NUCLEOTIDE SEQUENCE</scope>
    <source>
        <strain evidence="2">KEN1</strain>
    </source>
</reference>
<accession>A0AAW2Y944</accession>
<sequence>MGDATLLPDRGTEILIPVCAVIGIAFALVQWLLVAKVRLSNGKDSAGGRSGYTEP</sequence>
<protein>
    <submittedName>
        <fullName evidence="2">Pyrophosphate-energized vacuolar membrane proton pump</fullName>
    </submittedName>
</protein>
<organism evidence="2">
    <name type="scientific">Sesamum latifolium</name>
    <dbReference type="NCBI Taxonomy" id="2727402"/>
    <lineage>
        <taxon>Eukaryota</taxon>
        <taxon>Viridiplantae</taxon>
        <taxon>Streptophyta</taxon>
        <taxon>Embryophyta</taxon>
        <taxon>Tracheophyta</taxon>
        <taxon>Spermatophyta</taxon>
        <taxon>Magnoliopsida</taxon>
        <taxon>eudicotyledons</taxon>
        <taxon>Gunneridae</taxon>
        <taxon>Pentapetalae</taxon>
        <taxon>asterids</taxon>
        <taxon>lamiids</taxon>
        <taxon>Lamiales</taxon>
        <taxon>Pedaliaceae</taxon>
        <taxon>Sesamum</taxon>
    </lineage>
</organism>
<name>A0AAW2Y944_9LAMI</name>
<dbReference type="AlphaFoldDB" id="A0AAW2Y944"/>
<evidence type="ECO:0000256" key="1">
    <source>
        <dbReference type="SAM" id="Phobius"/>
    </source>
</evidence>
<comment type="caution">
    <text evidence="2">The sequence shown here is derived from an EMBL/GenBank/DDBJ whole genome shotgun (WGS) entry which is preliminary data.</text>
</comment>
<evidence type="ECO:0000313" key="2">
    <source>
        <dbReference type="EMBL" id="KAL0462309.1"/>
    </source>
</evidence>